<gene>
    <name evidence="2" type="ORF">VLY81_00810</name>
</gene>
<evidence type="ECO:0008006" key="4">
    <source>
        <dbReference type="Google" id="ProtNLM"/>
    </source>
</evidence>
<evidence type="ECO:0000256" key="1">
    <source>
        <dbReference type="SAM" id="Coils"/>
    </source>
</evidence>
<evidence type="ECO:0000313" key="2">
    <source>
        <dbReference type="EMBL" id="WRP14744.1"/>
    </source>
</evidence>
<dbReference type="RefSeq" id="WP_324669116.1">
    <property type="nucleotide sequence ID" value="NZ_CP141614.1"/>
</dbReference>
<reference evidence="3" key="1">
    <citation type="submission" date="2023-12" db="EMBL/GenBank/DDBJ databases">
        <title>Novel isolates from deep terrestrial aquifers shed light on the physiology and ecology of the class Limnochordia.</title>
        <authorList>
            <person name="Karnachuk O.V."/>
            <person name="Lukina A.P."/>
            <person name="Avakyan M.R."/>
            <person name="Kadnikov V."/>
            <person name="Begmatov S."/>
            <person name="Beletsky A.V."/>
            <person name="Mardanov A.V."/>
            <person name="Ravin N.V."/>
        </authorList>
    </citation>
    <scope>NUCLEOTIDE SEQUENCE [LARGE SCALE GENOMIC DNA]</scope>
    <source>
        <strain evidence="3">LN</strain>
    </source>
</reference>
<sequence length="85" mass="10013">MDGWRWMRPGPWAKGGWGPLPWMHGAGPGPAGPRGWWRRFATRQEQLEWLRAYLDDLRQEVQAVEERIEELERRQRPDQPPATPA</sequence>
<dbReference type="EMBL" id="CP141614">
    <property type="protein sequence ID" value="WRP14744.1"/>
    <property type="molecule type" value="Genomic_DNA"/>
</dbReference>
<organism evidence="2 3">
    <name type="scientific">Geochorda subterranea</name>
    <dbReference type="NCBI Taxonomy" id="3109564"/>
    <lineage>
        <taxon>Bacteria</taxon>
        <taxon>Bacillati</taxon>
        <taxon>Bacillota</taxon>
        <taxon>Limnochordia</taxon>
        <taxon>Limnochordales</taxon>
        <taxon>Geochordaceae</taxon>
        <taxon>Geochorda</taxon>
    </lineage>
</organism>
<proteinExistence type="predicted"/>
<accession>A0ABZ1BPW6</accession>
<dbReference type="Proteomes" id="UP001333102">
    <property type="component" value="Chromosome"/>
</dbReference>
<name>A0ABZ1BPW6_9FIRM</name>
<evidence type="ECO:0000313" key="3">
    <source>
        <dbReference type="Proteomes" id="UP001333102"/>
    </source>
</evidence>
<keyword evidence="1" id="KW-0175">Coiled coil</keyword>
<keyword evidence="3" id="KW-1185">Reference proteome</keyword>
<protein>
    <recommendedName>
        <fullName evidence="4">DUF5320 domain-containing protein</fullName>
    </recommendedName>
</protein>
<feature type="coiled-coil region" evidence="1">
    <location>
        <begin position="47"/>
        <end position="74"/>
    </location>
</feature>